<dbReference type="Proteomes" id="UP000068067">
    <property type="component" value="Chromosome"/>
</dbReference>
<evidence type="ECO:0000256" key="1">
    <source>
        <dbReference type="ARBA" id="ARBA00000427"/>
    </source>
</evidence>
<dbReference type="EMBL" id="CP009220">
    <property type="protein sequence ID" value="ALC06756.1"/>
    <property type="molecule type" value="Genomic_DNA"/>
</dbReference>
<dbReference type="EC" id="3.2.1.18" evidence="3"/>
<dbReference type="Gene3D" id="2.120.10.10">
    <property type="match status" value="1"/>
</dbReference>
<proteinExistence type="inferred from homology"/>
<dbReference type="GO" id="GO:0006689">
    <property type="term" value="P:ganglioside catabolic process"/>
    <property type="evidence" value="ECO:0007669"/>
    <property type="project" value="TreeGrafter"/>
</dbReference>
<keyword evidence="5" id="KW-1185">Reference proteome</keyword>
<gene>
    <name evidence="4" type="ORF">CDES_12030</name>
</gene>
<dbReference type="CDD" id="cd15482">
    <property type="entry name" value="Sialidase_non-viral"/>
    <property type="match status" value="1"/>
</dbReference>
<dbReference type="SUPFAM" id="SSF50939">
    <property type="entry name" value="Sialidases"/>
    <property type="match status" value="1"/>
</dbReference>
<sequence>MRTSLIARGLYRIPALVWDQGLLTLFDARLSVDDLPAPIDVLSARSLDGITWTTPELAIVETGHRGVGDVCLVSGDLCFHGLSNLAGFFEDPTDLEPRLARRDVSGWTSISMSQYFADVDAAFASSGTGLVLADGRWIQSFVVRRGREISLRILRSDGHIADIVGGNESAMTQLPSGRIVLHSRGVGHRLSSVSDDFGETFTPLAPVPELIDPGCNGHVFYWKAAGMLAATHLADPDLRRHLVVDLSSDEGLTWTHRITIEREEAAYSTAVEMPNGDVAVVWEAEGTRAIKCTVISVNDIALRIDEPISDALSLRHVVINDDHDGIEVPLPDASQWGEGVFKIVSNPDASTQKIRTRGKPARQALEIGDELVFDIRKGGEVSYDVTVPYDGRSLGEVKQDFGARL</sequence>
<evidence type="ECO:0000256" key="2">
    <source>
        <dbReference type="ARBA" id="ARBA00009348"/>
    </source>
</evidence>
<evidence type="ECO:0000313" key="4">
    <source>
        <dbReference type="EMBL" id="ALC06756.1"/>
    </source>
</evidence>
<dbReference type="OrthoDB" id="7294637at2"/>
<evidence type="ECO:0000313" key="5">
    <source>
        <dbReference type="Proteomes" id="UP000068067"/>
    </source>
</evidence>
<evidence type="ECO:0000256" key="3">
    <source>
        <dbReference type="ARBA" id="ARBA00012733"/>
    </source>
</evidence>
<comment type="similarity">
    <text evidence="2">Belongs to the glycosyl hydrolase 33 family.</text>
</comment>
<dbReference type="PANTHER" id="PTHR10628">
    <property type="entry name" value="SIALIDASE"/>
    <property type="match status" value="1"/>
</dbReference>
<organism evidence="4 5">
    <name type="scientific">Corynebacterium deserti GIMN1.010</name>
    <dbReference type="NCBI Taxonomy" id="931089"/>
    <lineage>
        <taxon>Bacteria</taxon>
        <taxon>Bacillati</taxon>
        <taxon>Actinomycetota</taxon>
        <taxon>Actinomycetes</taxon>
        <taxon>Mycobacteriales</taxon>
        <taxon>Corynebacteriaceae</taxon>
        <taxon>Corynebacterium</taxon>
    </lineage>
</organism>
<accession>A0A0M5IPN6</accession>
<dbReference type="GO" id="GO:0009313">
    <property type="term" value="P:oligosaccharide catabolic process"/>
    <property type="evidence" value="ECO:0007669"/>
    <property type="project" value="TreeGrafter"/>
</dbReference>
<dbReference type="GO" id="GO:0005737">
    <property type="term" value="C:cytoplasm"/>
    <property type="evidence" value="ECO:0007669"/>
    <property type="project" value="TreeGrafter"/>
</dbReference>
<dbReference type="RefSeq" id="WP_053545659.1">
    <property type="nucleotide sequence ID" value="NZ_CP009220.1"/>
</dbReference>
<dbReference type="STRING" id="931089.CDES_12030"/>
<dbReference type="KEGG" id="cdx:CDES_12030"/>
<dbReference type="GO" id="GO:0016020">
    <property type="term" value="C:membrane"/>
    <property type="evidence" value="ECO:0007669"/>
    <property type="project" value="TreeGrafter"/>
</dbReference>
<reference evidence="4 5" key="1">
    <citation type="submission" date="2014-08" db="EMBL/GenBank/DDBJ databases">
        <title>Complete genome sequence of Corynebacterium deserti GIMN1.010 (=DSM 45689), isolated from desert sand in western China.</title>
        <authorList>
            <person name="Ruckert C."/>
            <person name="Albersmeier A."/>
            <person name="Kalinowski J."/>
        </authorList>
    </citation>
    <scope>NUCLEOTIDE SEQUENCE [LARGE SCALE GENOMIC DNA]</scope>
    <source>
        <strain evidence="4 5">GIMN1.010</strain>
    </source>
</reference>
<comment type="catalytic activity">
    <reaction evidence="1">
        <text>Hydrolysis of alpha-(2-&gt;3)-, alpha-(2-&gt;6)-, alpha-(2-&gt;8)- glycosidic linkages of terminal sialic acid residues in oligosaccharides, glycoproteins, glycolipids, colominic acid and synthetic substrates.</text>
        <dbReference type="EC" id="3.2.1.18"/>
    </reaction>
</comment>
<dbReference type="InterPro" id="IPR026856">
    <property type="entry name" value="Sialidase_fam"/>
</dbReference>
<dbReference type="PATRIC" id="fig|931089.4.peg.2426"/>
<dbReference type="GO" id="GO:0004308">
    <property type="term" value="F:exo-alpha-sialidase activity"/>
    <property type="evidence" value="ECO:0007669"/>
    <property type="project" value="UniProtKB-EC"/>
</dbReference>
<dbReference type="PANTHER" id="PTHR10628:SF30">
    <property type="entry name" value="EXO-ALPHA-SIALIDASE"/>
    <property type="match status" value="1"/>
</dbReference>
<name>A0A0M5IPN6_9CORY</name>
<dbReference type="AlphaFoldDB" id="A0A0M5IPN6"/>
<protein>
    <recommendedName>
        <fullName evidence="3">exo-alpha-sialidase</fullName>
        <ecNumber evidence="3">3.2.1.18</ecNumber>
    </recommendedName>
</protein>
<dbReference type="InterPro" id="IPR036278">
    <property type="entry name" value="Sialidase_sf"/>
</dbReference>